<dbReference type="SUPFAM" id="SSF89360">
    <property type="entry name" value="HesB-like domain"/>
    <property type="match status" value="1"/>
</dbReference>
<dbReference type="InterPro" id="IPR016092">
    <property type="entry name" value="ATAP"/>
</dbReference>
<evidence type="ECO:0000313" key="2">
    <source>
        <dbReference type="EMBL" id="PAU93801.1"/>
    </source>
</evidence>
<dbReference type="Pfam" id="PF01521">
    <property type="entry name" value="Fe-S_biosyn"/>
    <property type="match status" value="1"/>
</dbReference>
<protein>
    <submittedName>
        <fullName evidence="2">Iron-sulfur cluster assembly accessory protein</fullName>
    </submittedName>
</protein>
<keyword evidence="3" id="KW-1185">Reference proteome</keyword>
<dbReference type="RefSeq" id="WP_095606477.1">
    <property type="nucleotide sequence ID" value="NZ_NSKE01000006.1"/>
</dbReference>
<dbReference type="Proteomes" id="UP000218831">
    <property type="component" value="Unassembled WGS sequence"/>
</dbReference>
<proteinExistence type="predicted"/>
<reference evidence="2 3" key="1">
    <citation type="submission" date="2017-08" db="EMBL/GenBank/DDBJ databases">
        <title>Aliifodinibius alkalisoli sp. nov., isolated from saline alkaline soil.</title>
        <authorList>
            <person name="Liu D."/>
            <person name="Zhang G."/>
        </authorList>
    </citation>
    <scope>NUCLEOTIDE SEQUENCE [LARGE SCALE GENOMIC DNA]</scope>
    <source>
        <strain evidence="2 3">WN023</strain>
    </source>
</reference>
<dbReference type="AlphaFoldDB" id="A0A2A2G859"/>
<sequence>MSISITDRAAQRIKQIREDQEISDDALLRVGVVSGGCSGLTYDLEFDSNPQNGDEEIQQFEDKGINLVVDMRSFLYLSGTELDYTDGLNGEGFHFHNPNANRTCSCGESFSI</sequence>
<organism evidence="2 3">
    <name type="scientific">Fodinibius salipaludis</name>
    <dbReference type="NCBI Taxonomy" id="2032627"/>
    <lineage>
        <taxon>Bacteria</taxon>
        <taxon>Pseudomonadati</taxon>
        <taxon>Balneolota</taxon>
        <taxon>Balneolia</taxon>
        <taxon>Balneolales</taxon>
        <taxon>Balneolaceae</taxon>
        <taxon>Fodinibius</taxon>
    </lineage>
</organism>
<comment type="caution">
    <text evidence="2">The sequence shown here is derived from an EMBL/GenBank/DDBJ whole genome shotgun (WGS) entry which is preliminary data.</text>
</comment>
<dbReference type="GO" id="GO:0051537">
    <property type="term" value="F:2 iron, 2 sulfur cluster binding"/>
    <property type="evidence" value="ECO:0007669"/>
    <property type="project" value="UniProtKB-ARBA"/>
</dbReference>
<dbReference type="NCBIfam" id="TIGR00049">
    <property type="entry name" value="iron-sulfur cluster assembly accessory protein"/>
    <property type="match status" value="1"/>
</dbReference>
<gene>
    <name evidence="2" type="ORF">CK503_08995</name>
</gene>
<dbReference type="InterPro" id="IPR031108">
    <property type="entry name" value="IscA_plant_cyanobact"/>
</dbReference>
<dbReference type="InterPro" id="IPR000361">
    <property type="entry name" value="ATAP_core_dom"/>
</dbReference>
<accession>A0A2A2G859</accession>
<name>A0A2A2G859_9BACT</name>
<dbReference type="Gene3D" id="2.60.300.12">
    <property type="entry name" value="HesB-like domain"/>
    <property type="match status" value="1"/>
</dbReference>
<dbReference type="PANTHER" id="PTHR47265:SF1">
    <property type="entry name" value="IRON-SULFUR ASSEMBLY PROTEIN ISCA, CHLOROPLASTIC"/>
    <property type="match status" value="1"/>
</dbReference>
<dbReference type="InterPro" id="IPR017870">
    <property type="entry name" value="FeS_cluster_insertion_CS"/>
</dbReference>
<evidence type="ECO:0000259" key="1">
    <source>
        <dbReference type="Pfam" id="PF01521"/>
    </source>
</evidence>
<dbReference type="InterPro" id="IPR035903">
    <property type="entry name" value="HesB-like_dom_sf"/>
</dbReference>
<dbReference type="PROSITE" id="PS01152">
    <property type="entry name" value="HESB"/>
    <property type="match status" value="1"/>
</dbReference>
<dbReference type="EMBL" id="NSKE01000006">
    <property type="protein sequence ID" value="PAU93801.1"/>
    <property type="molecule type" value="Genomic_DNA"/>
</dbReference>
<feature type="domain" description="Core" evidence="1">
    <location>
        <begin position="1"/>
        <end position="108"/>
    </location>
</feature>
<dbReference type="GO" id="GO:0030674">
    <property type="term" value="F:protein-macromolecule adaptor activity"/>
    <property type="evidence" value="ECO:0007669"/>
    <property type="project" value="TreeGrafter"/>
</dbReference>
<dbReference type="OrthoDB" id="9801228at2"/>
<dbReference type="PANTHER" id="PTHR47265">
    <property type="entry name" value="IRON-SULFUR ASSEMBLY PROTEIN ISCA, CHLOROPLASTIC"/>
    <property type="match status" value="1"/>
</dbReference>
<evidence type="ECO:0000313" key="3">
    <source>
        <dbReference type="Proteomes" id="UP000218831"/>
    </source>
</evidence>
<dbReference type="GO" id="GO:0016226">
    <property type="term" value="P:iron-sulfur cluster assembly"/>
    <property type="evidence" value="ECO:0007669"/>
    <property type="project" value="InterPro"/>
</dbReference>